<feature type="transmembrane region" description="Helical" evidence="1">
    <location>
        <begin position="106"/>
        <end position="127"/>
    </location>
</feature>
<keyword evidence="1" id="KW-0472">Membrane</keyword>
<gene>
    <name evidence="2" type="ORF">QCA50_009120</name>
</gene>
<keyword evidence="1" id="KW-1133">Transmembrane helix</keyword>
<accession>A0AAW0GE88</accession>
<dbReference type="AlphaFoldDB" id="A0AAW0GE88"/>
<keyword evidence="1" id="KW-0812">Transmembrane</keyword>
<comment type="caution">
    <text evidence="2">The sequence shown here is derived from an EMBL/GenBank/DDBJ whole genome shotgun (WGS) entry which is preliminary data.</text>
</comment>
<evidence type="ECO:0000256" key="1">
    <source>
        <dbReference type="SAM" id="Phobius"/>
    </source>
</evidence>
<evidence type="ECO:0000313" key="2">
    <source>
        <dbReference type="EMBL" id="KAK7687901.1"/>
    </source>
</evidence>
<sequence length="130" mass="14636">MRDMAPEQQINALGLSSSNDHDYDYDVYYFAPSRSPYIVSPEDYEAFDQLEGPSFNQWAFHNDILPTRSISPVLSLQYSLNSDFEFPEGEADGGLGGMFRASFRNMLVLVLVCFALFVYALEVIQGVTPT</sequence>
<name>A0AAW0GE88_9APHY</name>
<keyword evidence="3" id="KW-1185">Reference proteome</keyword>
<organism evidence="2 3">
    <name type="scientific">Cerrena zonata</name>
    <dbReference type="NCBI Taxonomy" id="2478898"/>
    <lineage>
        <taxon>Eukaryota</taxon>
        <taxon>Fungi</taxon>
        <taxon>Dikarya</taxon>
        <taxon>Basidiomycota</taxon>
        <taxon>Agaricomycotina</taxon>
        <taxon>Agaricomycetes</taxon>
        <taxon>Polyporales</taxon>
        <taxon>Cerrenaceae</taxon>
        <taxon>Cerrena</taxon>
    </lineage>
</organism>
<reference evidence="2 3" key="1">
    <citation type="submission" date="2022-09" db="EMBL/GenBank/DDBJ databases">
        <authorList>
            <person name="Palmer J.M."/>
        </authorList>
    </citation>
    <scope>NUCLEOTIDE SEQUENCE [LARGE SCALE GENOMIC DNA]</scope>
    <source>
        <strain evidence="2 3">DSM 7382</strain>
    </source>
</reference>
<dbReference type="EMBL" id="JASBNA010000012">
    <property type="protein sequence ID" value="KAK7687901.1"/>
    <property type="molecule type" value="Genomic_DNA"/>
</dbReference>
<protein>
    <submittedName>
        <fullName evidence="2">Uncharacterized protein</fullName>
    </submittedName>
</protein>
<dbReference type="Proteomes" id="UP001385951">
    <property type="component" value="Unassembled WGS sequence"/>
</dbReference>
<evidence type="ECO:0000313" key="3">
    <source>
        <dbReference type="Proteomes" id="UP001385951"/>
    </source>
</evidence>
<proteinExistence type="predicted"/>